<dbReference type="Pfam" id="PF04542">
    <property type="entry name" value="Sigma70_r2"/>
    <property type="match status" value="1"/>
</dbReference>
<evidence type="ECO:0000259" key="6">
    <source>
        <dbReference type="Pfam" id="PF04542"/>
    </source>
</evidence>
<dbReference type="PANTHER" id="PTHR43133">
    <property type="entry name" value="RNA POLYMERASE ECF-TYPE SIGMA FACTO"/>
    <property type="match status" value="1"/>
</dbReference>
<reference evidence="8 9" key="1">
    <citation type="submission" date="2017-06" db="EMBL/GenBank/DDBJ databases">
        <authorList>
            <person name="Kim H.J."/>
            <person name="Triplett B.A."/>
        </authorList>
    </citation>
    <scope>NUCLEOTIDE SEQUENCE [LARGE SCALE GENOMIC DNA]</scope>
    <source>
        <strain evidence="8 9">DSM 25597</strain>
    </source>
</reference>
<dbReference type="InterPro" id="IPR039425">
    <property type="entry name" value="RNA_pol_sigma-70-like"/>
</dbReference>
<dbReference type="InterPro" id="IPR013249">
    <property type="entry name" value="RNA_pol_sigma70_r4_t2"/>
</dbReference>
<dbReference type="InterPro" id="IPR007627">
    <property type="entry name" value="RNA_pol_sigma70_r2"/>
</dbReference>
<keyword evidence="5" id="KW-0804">Transcription</keyword>
<keyword evidence="4" id="KW-0238">DNA-binding</keyword>
<dbReference type="Gene3D" id="1.10.1740.10">
    <property type="match status" value="1"/>
</dbReference>
<evidence type="ECO:0000256" key="2">
    <source>
        <dbReference type="ARBA" id="ARBA00023015"/>
    </source>
</evidence>
<name>A0A239C6B3_9FLAO</name>
<sequence>MEKTQLIAGCKKNDLAAQKMLFLKYKDLVYTTSLKYCRNEAEAEDNVHDVFIVIFETIHKYKNKGSFEGWIRRIAVHKAVDKFRQKKTTDLPYQIESDTREVTIDKENIDIPVDFIFKAIQELPDRYRLVFNLYQLDDYSHKEIAKMLSISIGTSKSNFHRAKQILKDKILAFSSTKILNL</sequence>
<keyword evidence="3" id="KW-0731">Sigma factor</keyword>
<dbReference type="GO" id="GO:0006352">
    <property type="term" value="P:DNA-templated transcription initiation"/>
    <property type="evidence" value="ECO:0007669"/>
    <property type="project" value="InterPro"/>
</dbReference>
<evidence type="ECO:0000313" key="9">
    <source>
        <dbReference type="Proteomes" id="UP000198379"/>
    </source>
</evidence>
<dbReference type="NCBIfam" id="TIGR02937">
    <property type="entry name" value="sigma70-ECF"/>
    <property type="match status" value="1"/>
</dbReference>
<gene>
    <name evidence="8" type="ORF">SAMN06265376_107118</name>
</gene>
<dbReference type="InterPro" id="IPR013325">
    <property type="entry name" value="RNA_pol_sigma_r2"/>
</dbReference>
<dbReference type="EMBL" id="FZNY01000007">
    <property type="protein sequence ID" value="SNS14964.1"/>
    <property type="molecule type" value="Genomic_DNA"/>
</dbReference>
<dbReference type="Pfam" id="PF08281">
    <property type="entry name" value="Sigma70_r4_2"/>
    <property type="match status" value="1"/>
</dbReference>
<evidence type="ECO:0000256" key="4">
    <source>
        <dbReference type="ARBA" id="ARBA00023125"/>
    </source>
</evidence>
<feature type="domain" description="RNA polymerase sigma factor 70 region 4 type 2" evidence="7">
    <location>
        <begin position="118"/>
        <end position="164"/>
    </location>
</feature>
<protein>
    <submittedName>
        <fullName evidence="8">RNA polymerase, sigma-24 subunit, RpoE</fullName>
    </submittedName>
</protein>
<dbReference type="SUPFAM" id="SSF88946">
    <property type="entry name" value="Sigma2 domain of RNA polymerase sigma factors"/>
    <property type="match status" value="1"/>
</dbReference>
<dbReference type="InterPro" id="IPR036388">
    <property type="entry name" value="WH-like_DNA-bd_sf"/>
</dbReference>
<keyword evidence="2" id="KW-0805">Transcription regulation</keyword>
<dbReference type="CDD" id="cd06171">
    <property type="entry name" value="Sigma70_r4"/>
    <property type="match status" value="1"/>
</dbReference>
<evidence type="ECO:0000256" key="1">
    <source>
        <dbReference type="ARBA" id="ARBA00010641"/>
    </source>
</evidence>
<evidence type="ECO:0000256" key="5">
    <source>
        <dbReference type="ARBA" id="ARBA00023163"/>
    </source>
</evidence>
<dbReference type="GO" id="GO:0016987">
    <property type="term" value="F:sigma factor activity"/>
    <property type="evidence" value="ECO:0007669"/>
    <property type="project" value="UniProtKB-KW"/>
</dbReference>
<evidence type="ECO:0000256" key="3">
    <source>
        <dbReference type="ARBA" id="ARBA00023082"/>
    </source>
</evidence>
<organism evidence="8 9">
    <name type="scientific">Dokdonia pacifica</name>
    <dbReference type="NCBI Taxonomy" id="1627892"/>
    <lineage>
        <taxon>Bacteria</taxon>
        <taxon>Pseudomonadati</taxon>
        <taxon>Bacteroidota</taxon>
        <taxon>Flavobacteriia</taxon>
        <taxon>Flavobacteriales</taxon>
        <taxon>Flavobacteriaceae</taxon>
        <taxon>Dokdonia</taxon>
    </lineage>
</organism>
<comment type="similarity">
    <text evidence="1">Belongs to the sigma-70 factor family. ECF subfamily.</text>
</comment>
<accession>A0A239C6B3</accession>
<dbReference type="InterPro" id="IPR014284">
    <property type="entry name" value="RNA_pol_sigma-70_dom"/>
</dbReference>
<proteinExistence type="inferred from homology"/>
<dbReference type="Gene3D" id="1.10.10.10">
    <property type="entry name" value="Winged helix-like DNA-binding domain superfamily/Winged helix DNA-binding domain"/>
    <property type="match status" value="1"/>
</dbReference>
<dbReference type="Proteomes" id="UP000198379">
    <property type="component" value="Unassembled WGS sequence"/>
</dbReference>
<dbReference type="GO" id="GO:0003677">
    <property type="term" value="F:DNA binding"/>
    <property type="evidence" value="ECO:0007669"/>
    <property type="project" value="UniProtKB-KW"/>
</dbReference>
<dbReference type="OrthoDB" id="1056775at2"/>
<feature type="domain" description="RNA polymerase sigma-70 region 2" evidence="6">
    <location>
        <begin position="21"/>
        <end position="87"/>
    </location>
</feature>
<dbReference type="SUPFAM" id="SSF88659">
    <property type="entry name" value="Sigma3 and sigma4 domains of RNA polymerase sigma factors"/>
    <property type="match status" value="1"/>
</dbReference>
<dbReference type="PANTHER" id="PTHR43133:SF8">
    <property type="entry name" value="RNA POLYMERASE SIGMA FACTOR HI_1459-RELATED"/>
    <property type="match status" value="1"/>
</dbReference>
<evidence type="ECO:0000313" key="8">
    <source>
        <dbReference type="EMBL" id="SNS14964.1"/>
    </source>
</evidence>
<keyword evidence="9" id="KW-1185">Reference proteome</keyword>
<dbReference type="InterPro" id="IPR013324">
    <property type="entry name" value="RNA_pol_sigma_r3/r4-like"/>
</dbReference>
<evidence type="ECO:0000259" key="7">
    <source>
        <dbReference type="Pfam" id="PF08281"/>
    </source>
</evidence>
<dbReference type="RefSeq" id="WP_089373120.1">
    <property type="nucleotide sequence ID" value="NZ_BMEP01000004.1"/>
</dbReference>
<dbReference type="AlphaFoldDB" id="A0A239C6B3"/>